<dbReference type="AlphaFoldDB" id="A0A2C9K002"/>
<dbReference type="RefSeq" id="XP_013090979.2">
    <property type="nucleotide sequence ID" value="XM_013235525.2"/>
</dbReference>
<feature type="domain" description="Nudix hydrolase" evidence="8">
    <location>
        <begin position="35"/>
        <end position="266"/>
    </location>
</feature>
<dbReference type="InterPro" id="IPR039121">
    <property type="entry name" value="NUDT19"/>
</dbReference>
<sequence>MASLLKHWRDSSSLIIASKKLSMPIPRQTFANKLLKKLPEVAENTNEEFLRVLLLKRHGNNSFMPNTFVFPGGMINENDFSEEWLDITGCTQDKMELFTKGRKGPNIFTRERQTKLPNEIGFRITAIRETFEESGVLLARPLSDLKDLVHLSSSSHHPFGATYCNIPIKTSMSWRNKIISDPSKFISMCKELEITPDIWSLYEWSNWLTPPLKGSRFDTAFFICCVDEAPIVYDSNETEEGVWLSPSGTLKACAEEIVALAPPQIYELSRLKHFTNIDELLSVAWTNSFYRSEQWMPVILQSQDCLIFALPGDDLYPSDPDLTGEVASCPMIRTETLDELQVLFPHHNRIVLHRNKQMSLYCNLHDLPGYLMPQQFNTTPKTIAVV</sequence>
<dbReference type="GO" id="GO:0005739">
    <property type="term" value="C:mitochondrion"/>
    <property type="evidence" value="ECO:0007669"/>
    <property type="project" value="TreeGrafter"/>
</dbReference>
<dbReference type="PROSITE" id="PS51462">
    <property type="entry name" value="NUDIX"/>
    <property type="match status" value="1"/>
</dbReference>
<evidence type="ECO:0000256" key="3">
    <source>
        <dbReference type="ARBA" id="ARBA00005582"/>
    </source>
</evidence>
<dbReference type="InterPro" id="IPR015797">
    <property type="entry name" value="NUDIX_hydrolase-like_dom_sf"/>
</dbReference>
<dbReference type="Proteomes" id="UP000076420">
    <property type="component" value="Unassembled WGS sequence"/>
</dbReference>
<dbReference type="VEuPathDB" id="VectorBase:BGLB010826"/>
<dbReference type="GO" id="GO:0046872">
    <property type="term" value="F:metal ion binding"/>
    <property type="evidence" value="ECO:0007669"/>
    <property type="project" value="UniProtKB-KW"/>
</dbReference>
<evidence type="ECO:0000256" key="1">
    <source>
        <dbReference type="ARBA" id="ARBA00001936"/>
    </source>
</evidence>
<organism evidence="9 10">
    <name type="scientific">Biomphalaria glabrata</name>
    <name type="common">Bloodfluke planorb</name>
    <name type="synonym">Freshwater snail</name>
    <dbReference type="NCBI Taxonomy" id="6526"/>
    <lineage>
        <taxon>Eukaryota</taxon>
        <taxon>Metazoa</taxon>
        <taxon>Spiralia</taxon>
        <taxon>Lophotrochozoa</taxon>
        <taxon>Mollusca</taxon>
        <taxon>Gastropoda</taxon>
        <taxon>Heterobranchia</taxon>
        <taxon>Euthyneura</taxon>
        <taxon>Panpulmonata</taxon>
        <taxon>Hygrophila</taxon>
        <taxon>Lymnaeoidea</taxon>
        <taxon>Planorbidae</taxon>
        <taxon>Biomphalaria</taxon>
    </lineage>
</organism>
<keyword evidence="4" id="KW-0479">Metal-binding</keyword>
<dbReference type="KEGG" id="bgt:106074704"/>
<dbReference type="STRING" id="6526.A0A2C9K002"/>
<comment type="cofactor">
    <cofactor evidence="1">
        <name>Mn(2+)</name>
        <dbReference type="ChEBI" id="CHEBI:29035"/>
    </cofactor>
</comment>
<dbReference type="EnsemblMetazoa" id="BGLB010826-RB">
    <property type="protein sequence ID" value="BGLB010826-PB"/>
    <property type="gene ID" value="BGLB010826"/>
</dbReference>
<dbReference type="Gene3D" id="3.90.79.10">
    <property type="entry name" value="Nucleoside Triphosphate Pyrophosphohydrolase"/>
    <property type="match status" value="1"/>
</dbReference>
<reference evidence="9" key="1">
    <citation type="submission" date="2020-05" db="UniProtKB">
        <authorList>
            <consortium name="EnsemblMetazoa"/>
        </authorList>
    </citation>
    <scope>IDENTIFICATION</scope>
    <source>
        <strain evidence="9">BB02</strain>
    </source>
</reference>
<comment type="cofactor">
    <cofactor evidence="2">
        <name>Mg(2+)</name>
        <dbReference type="ChEBI" id="CHEBI:18420"/>
    </cofactor>
</comment>
<evidence type="ECO:0000313" key="10">
    <source>
        <dbReference type="Proteomes" id="UP000076420"/>
    </source>
</evidence>
<dbReference type="PANTHER" id="PTHR12318">
    <property type="entry name" value="TESTOSTERONE-REGULATED PROTEIN RP2"/>
    <property type="match status" value="1"/>
</dbReference>
<evidence type="ECO:0000256" key="5">
    <source>
        <dbReference type="ARBA" id="ARBA00022801"/>
    </source>
</evidence>
<dbReference type="OrthoDB" id="1695362at2759"/>
<dbReference type="PANTHER" id="PTHR12318:SF0">
    <property type="entry name" value="ACYL-COENZYME A DIPHOSPHATASE NUDT19"/>
    <property type="match status" value="1"/>
</dbReference>
<gene>
    <name evidence="9" type="primary">106074704</name>
</gene>
<dbReference type="SUPFAM" id="SSF55811">
    <property type="entry name" value="Nudix"/>
    <property type="match status" value="1"/>
</dbReference>
<accession>A0A2C9K002</accession>
<dbReference type="VEuPathDB" id="VectorBase:BGLAX_028120"/>
<evidence type="ECO:0000256" key="6">
    <source>
        <dbReference type="ARBA" id="ARBA00022842"/>
    </source>
</evidence>
<evidence type="ECO:0000256" key="4">
    <source>
        <dbReference type="ARBA" id="ARBA00022723"/>
    </source>
</evidence>
<keyword evidence="5" id="KW-0378">Hydrolase</keyword>
<evidence type="ECO:0000259" key="8">
    <source>
        <dbReference type="PROSITE" id="PS51462"/>
    </source>
</evidence>
<evidence type="ECO:0000256" key="7">
    <source>
        <dbReference type="ARBA" id="ARBA00023211"/>
    </source>
</evidence>
<name>A0A2C9K002_BIOGL</name>
<keyword evidence="7" id="KW-0464">Manganese</keyword>
<evidence type="ECO:0000256" key="2">
    <source>
        <dbReference type="ARBA" id="ARBA00001946"/>
    </source>
</evidence>
<dbReference type="InterPro" id="IPR000086">
    <property type="entry name" value="NUDIX_hydrolase_dom"/>
</dbReference>
<dbReference type="GO" id="GO:0016818">
    <property type="term" value="F:hydrolase activity, acting on acid anhydrides, in phosphorus-containing anhydrides"/>
    <property type="evidence" value="ECO:0007669"/>
    <property type="project" value="InterPro"/>
</dbReference>
<evidence type="ECO:0000313" key="9">
    <source>
        <dbReference type="EnsemblMetazoa" id="BGLB010826-PB"/>
    </source>
</evidence>
<comment type="similarity">
    <text evidence="3">Belongs to the Nudix hydrolase family.</text>
</comment>
<protein>
    <recommendedName>
        <fullName evidence="8">Nudix hydrolase domain-containing protein</fullName>
    </recommendedName>
</protein>
<keyword evidence="6" id="KW-0460">Magnesium</keyword>
<proteinExistence type="inferred from homology"/>
<dbReference type="CDD" id="cd18870">
    <property type="entry name" value="NUDIX_AcylCoAdiphos_Nudt19"/>
    <property type="match status" value="1"/>
</dbReference>